<dbReference type="Pfam" id="PF15013">
    <property type="entry name" value="CCSMST1"/>
    <property type="match status" value="1"/>
</dbReference>
<dbReference type="AlphaFoldDB" id="A0A0C9QHA3"/>
<evidence type="ECO:0000256" key="2">
    <source>
        <dbReference type="SAM" id="Phobius"/>
    </source>
</evidence>
<feature type="region of interest" description="Disordered" evidence="1">
    <location>
        <begin position="24"/>
        <end position="49"/>
    </location>
</feature>
<gene>
    <name evidence="3" type="primary">CCSMST1</name>
    <name evidence="5" type="synonym">LOC105270815</name>
    <name evidence="3" type="ORF">g.48082</name>
</gene>
<dbReference type="RefSeq" id="XP_011310293.1">
    <property type="nucleotide sequence ID" value="XM_011311991.1"/>
</dbReference>
<dbReference type="Proteomes" id="UP000694866">
    <property type="component" value="Unplaced"/>
</dbReference>
<dbReference type="InterPro" id="IPR029160">
    <property type="entry name" value="UQCC4"/>
</dbReference>
<organism evidence="3">
    <name type="scientific">Fopius arisanus</name>
    <dbReference type="NCBI Taxonomy" id="64838"/>
    <lineage>
        <taxon>Eukaryota</taxon>
        <taxon>Metazoa</taxon>
        <taxon>Ecdysozoa</taxon>
        <taxon>Arthropoda</taxon>
        <taxon>Hexapoda</taxon>
        <taxon>Insecta</taxon>
        <taxon>Pterygota</taxon>
        <taxon>Neoptera</taxon>
        <taxon>Endopterygota</taxon>
        <taxon>Hymenoptera</taxon>
        <taxon>Apocrita</taxon>
        <taxon>Ichneumonoidea</taxon>
        <taxon>Braconidae</taxon>
        <taxon>Opiinae</taxon>
        <taxon>Fopius</taxon>
    </lineage>
</organism>
<name>A0A0C9QHA3_9HYME</name>
<keyword evidence="4" id="KW-1185">Reference proteome</keyword>
<reference evidence="3" key="1">
    <citation type="submission" date="2015-01" db="EMBL/GenBank/DDBJ databases">
        <title>Transcriptome Assembly of Fopius arisanus.</title>
        <authorList>
            <person name="Geib S."/>
        </authorList>
    </citation>
    <scope>NUCLEOTIDE SEQUENCE</scope>
</reference>
<dbReference type="GeneID" id="105270815"/>
<reference evidence="5" key="2">
    <citation type="submission" date="2025-04" db="UniProtKB">
        <authorList>
            <consortium name="RefSeq"/>
        </authorList>
    </citation>
    <scope>IDENTIFICATION</scope>
    <source>
        <strain evidence="5">USDA-PBARC FA_bdor</strain>
        <tissue evidence="5">Whole organism</tissue>
    </source>
</reference>
<feature type="compositionally biased region" description="Polar residues" evidence="1">
    <location>
        <begin position="24"/>
        <end position="34"/>
    </location>
</feature>
<dbReference type="KEGG" id="fas:105270815"/>
<evidence type="ECO:0000313" key="4">
    <source>
        <dbReference type="Proteomes" id="UP000694866"/>
    </source>
</evidence>
<evidence type="ECO:0000256" key="1">
    <source>
        <dbReference type="SAM" id="MobiDB-lite"/>
    </source>
</evidence>
<keyword evidence="2" id="KW-0472">Membrane</keyword>
<feature type="transmembrane region" description="Helical" evidence="2">
    <location>
        <begin position="76"/>
        <end position="95"/>
    </location>
</feature>
<dbReference type="EMBL" id="GBYB01014013">
    <property type="protein sequence ID" value="JAG83780.1"/>
    <property type="molecule type" value="Transcribed_RNA"/>
</dbReference>
<dbReference type="OrthoDB" id="5783753at2759"/>
<keyword evidence="2" id="KW-1133">Transmembrane helix</keyword>
<dbReference type="PANTHER" id="PTHR35268">
    <property type="entry name" value="PROTEIN CCSMST1"/>
    <property type="match status" value="1"/>
</dbReference>
<keyword evidence="2" id="KW-0812">Transmembrane</keyword>
<evidence type="ECO:0000313" key="3">
    <source>
        <dbReference type="EMBL" id="JAG83780.1"/>
    </source>
</evidence>
<accession>A0A0C9QHA3</accession>
<evidence type="ECO:0000313" key="5">
    <source>
        <dbReference type="RefSeq" id="XP_011310293.1"/>
    </source>
</evidence>
<protein>
    <submittedName>
        <fullName evidence="3">CCSMST1 protein</fullName>
    </submittedName>
    <submittedName>
        <fullName evidence="5">Uncharacterized protein isoform X1</fullName>
    </submittedName>
</protein>
<sequence>MSIPQMWLMRRGFRGIFQSTSRISSVSPQRSLKTQPDVDPEDDELNRPITYSTSPAASWRARHSFQGGNQDDVPWFQPYVVMASTAAFLVYFLYLRKPNDIDQIFDRELGDYFDVSNDDLRKRLGQNTVIRR</sequence>
<proteinExistence type="predicted"/>
<dbReference type="PANTHER" id="PTHR35268:SF1">
    <property type="entry name" value="UBIQUINOL-CYTOCHROME-C REDUCTASE COMPLEX ASSEMBLY FACTOR 4"/>
    <property type="match status" value="1"/>
</dbReference>
<accession>A0A9R1TK16</accession>